<organism evidence="1 2">
    <name type="scientific">Paraburkholderia fynbosensis</name>
    <dbReference type="NCBI Taxonomy" id="1200993"/>
    <lineage>
        <taxon>Bacteria</taxon>
        <taxon>Pseudomonadati</taxon>
        <taxon>Pseudomonadota</taxon>
        <taxon>Betaproteobacteria</taxon>
        <taxon>Burkholderiales</taxon>
        <taxon>Burkholderiaceae</taxon>
        <taxon>Paraburkholderia</taxon>
    </lineage>
</organism>
<evidence type="ECO:0000313" key="2">
    <source>
        <dbReference type="Proteomes" id="UP000494252"/>
    </source>
</evidence>
<dbReference type="Proteomes" id="UP000494252">
    <property type="component" value="Unassembled WGS sequence"/>
</dbReference>
<dbReference type="AlphaFoldDB" id="A0A6J5GV83"/>
<dbReference type="EMBL" id="CADIKI010000023">
    <property type="protein sequence ID" value="CAB3806800.1"/>
    <property type="molecule type" value="Genomic_DNA"/>
</dbReference>
<name>A0A6J5GV83_9BURK</name>
<evidence type="ECO:0000313" key="1">
    <source>
        <dbReference type="EMBL" id="CAB3806800.1"/>
    </source>
</evidence>
<reference evidence="1 2" key="1">
    <citation type="submission" date="2020-04" db="EMBL/GenBank/DDBJ databases">
        <authorList>
            <person name="De Canck E."/>
        </authorList>
    </citation>
    <scope>NUCLEOTIDE SEQUENCE [LARGE SCALE GENOMIC DNA]</scope>
    <source>
        <strain evidence="1 2">LMG 27177</strain>
    </source>
</reference>
<proteinExistence type="predicted"/>
<sequence>MRIRTTYLKVSDIERSSAFWENLLERASNRRVG</sequence>
<gene>
    <name evidence="1" type="ORF">LMG27177_06185</name>
</gene>
<protein>
    <submittedName>
        <fullName evidence="1">Uncharacterized protein</fullName>
    </submittedName>
</protein>
<keyword evidence="2" id="KW-1185">Reference proteome</keyword>
<accession>A0A6J5GV83</accession>